<feature type="region of interest" description="Disordered" evidence="1">
    <location>
        <begin position="429"/>
        <end position="452"/>
    </location>
</feature>
<feature type="region of interest" description="Disordered" evidence="1">
    <location>
        <begin position="113"/>
        <end position="168"/>
    </location>
</feature>
<dbReference type="InterPro" id="IPR008978">
    <property type="entry name" value="HSP20-like_chaperone"/>
</dbReference>
<dbReference type="Proteomes" id="UP001201163">
    <property type="component" value="Unassembled WGS sequence"/>
</dbReference>
<keyword evidence="2" id="KW-0472">Membrane</keyword>
<feature type="compositionally biased region" description="Low complexity" evidence="1">
    <location>
        <begin position="127"/>
        <end position="139"/>
    </location>
</feature>
<organism evidence="4 5">
    <name type="scientific">Lactarius akahatsu</name>
    <dbReference type="NCBI Taxonomy" id="416441"/>
    <lineage>
        <taxon>Eukaryota</taxon>
        <taxon>Fungi</taxon>
        <taxon>Dikarya</taxon>
        <taxon>Basidiomycota</taxon>
        <taxon>Agaricomycotina</taxon>
        <taxon>Agaricomycetes</taxon>
        <taxon>Russulales</taxon>
        <taxon>Russulaceae</taxon>
        <taxon>Lactarius</taxon>
    </lineage>
</organism>
<keyword evidence="5" id="KW-1185">Reference proteome</keyword>
<feature type="transmembrane region" description="Helical" evidence="2">
    <location>
        <begin position="470"/>
        <end position="495"/>
    </location>
</feature>
<dbReference type="AlphaFoldDB" id="A0AAD4LLF3"/>
<dbReference type="SUPFAM" id="SSF49764">
    <property type="entry name" value="HSP20-like chaperones"/>
    <property type="match status" value="1"/>
</dbReference>
<evidence type="ECO:0000259" key="3">
    <source>
        <dbReference type="PROSITE" id="PS51203"/>
    </source>
</evidence>
<reference evidence="4" key="1">
    <citation type="submission" date="2022-01" db="EMBL/GenBank/DDBJ databases">
        <title>Comparative genomics reveals a dynamic genome evolution in the ectomycorrhizal milk-cap (Lactarius) mushrooms.</title>
        <authorList>
            <consortium name="DOE Joint Genome Institute"/>
            <person name="Lebreton A."/>
            <person name="Tang N."/>
            <person name="Kuo A."/>
            <person name="LaButti K."/>
            <person name="Drula E."/>
            <person name="Barry K."/>
            <person name="Clum A."/>
            <person name="Lipzen A."/>
            <person name="Mousain D."/>
            <person name="Ng V."/>
            <person name="Wang R."/>
            <person name="Wang X."/>
            <person name="Dai Y."/>
            <person name="Henrissat B."/>
            <person name="Grigoriev I.V."/>
            <person name="Guerin-Laguette A."/>
            <person name="Yu F."/>
            <person name="Martin F.M."/>
        </authorList>
    </citation>
    <scope>NUCLEOTIDE SEQUENCE</scope>
    <source>
        <strain evidence="4">QP</strain>
    </source>
</reference>
<feature type="domain" description="CS" evidence="3">
    <location>
        <begin position="7"/>
        <end position="95"/>
    </location>
</feature>
<keyword evidence="2" id="KW-1133">Transmembrane helix</keyword>
<evidence type="ECO:0000313" key="5">
    <source>
        <dbReference type="Proteomes" id="UP001201163"/>
    </source>
</evidence>
<comment type="caution">
    <text evidence="4">The sequence shown here is derived from an EMBL/GenBank/DDBJ whole genome shotgun (WGS) entry which is preliminary data.</text>
</comment>
<dbReference type="EMBL" id="JAKELL010000013">
    <property type="protein sequence ID" value="KAH8994881.1"/>
    <property type="molecule type" value="Genomic_DNA"/>
</dbReference>
<dbReference type="InterPro" id="IPR007052">
    <property type="entry name" value="CS_dom"/>
</dbReference>
<sequence length="503" mass="54489">MSRSSEYQSSTYSWHQSHDQATVLLLVPYSTNEGELHVIIEQNILVAGVRGQAPLIKGRLYGNIDKAGSMWQLEPRSSGLSLRDRTASTTSTTSTRSSYALVSEPEISSSFAASLASGPTSDTEDFPVSSPGLSSPVSSADERAAGFSTVARPRRRKQNKSRTGSPLQFAQSIASPLSSVESLHASGPGRLLTLHLEKSDSIIWPSLIVGPVSESLSPCPPSPLGLSSEAESAFNMDPTSLTLTALELFDIRKDHDSAFGYFLRFLTFYCRRAWLQAHLPSATMRLVSNYIPLHSLSDPLPAPSEAVTDQGRIAYYIQSLGGPPGVAQLYLEAGLLHLEGAASMLLASSYSPLSSIRLPSQSQYIADASEGGSTAAWKRDREAARRYFETARVLCPTLEVPVLPIEGESLDDDDEATELGLRMPSVDLRVSSEEDNQPRKRHAQKEAPVSKEVVDIPQRARRTDDLDGAWYLYVPGLVGAGTAILVVGVIGALSFSSWRRNHN</sequence>
<feature type="compositionally biased region" description="Basic and acidic residues" evidence="1">
    <location>
        <begin position="430"/>
        <end position="452"/>
    </location>
</feature>
<proteinExistence type="predicted"/>
<gene>
    <name evidence="4" type="ORF">EDB92DRAFT_2085163</name>
</gene>
<name>A0AAD4LLF3_9AGAM</name>
<evidence type="ECO:0000313" key="4">
    <source>
        <dbReference type="EMBL" id="KAH8994881.1"/>
    </source>
</evidence>
<evidence type="ECO:0000256" key="1">
    <source>
        <dbReference type="SAM" id="MobiDB-lite"/>
    </source>
</evidence>
<dbReference type="Gene3D" id="2.60.40.790">
    <property type="match status" value="1"/>
</dbReference>
<accession>A0AAD4LLF3</accession>
<dbReference type="Pfam" id="PF04969">
    <property type="entry name" value="CS"/>
    <property type="match status" value="1"/>
</dbReference>
<feature type="region of interest" description="Disordered" evidence="1">
    <location>
        <begin position="76"/>
        <end position="99"/>
    </location>
</feature>
<dbReference type="PROSITE" id="PS51203">
    <property type="entry name" value="CS"/>
    <property type="match status" value="1"/>
</dbReference>
<evidence type="ECO:0000256" key="2">
    <source>
        <dbReference type="SAM" id="Phobius"/>
    </source>
</evidence>
<feature type="compositionally biased region" description="Low complexity" evidence="1">
    <location>
        <begin position="87"/>
        <end position="98"/>
    </location>
</feature>
<keyword evidence="2" id="KW-0812">Transmembrane</keyword>
<protein>
    <recommendedName>
        <fullName evidence="3">CS domain-containing protein</fullName>
    </recommendedName>
</protein>